<dbReference type="EMBL" id="MN739081">
    <property type="protein sequence ID" value="QHS87434.1"/>
    <property type="molecule type" value="Genomic_DNA"/>
</dbReference>
<organism evidence="1">
    <name type="scientific">viral metagenome</name>
    <dbReference type="NCBI Taxonomy" id="1070528"/>
    <lineage>
        <taxon>unclassified sequences</taxon>
        <taxon>metagenomes</taxon>
        <taxon>organismal metagenomes</taxon>
    </lineage>
</organism>
<protein>
    <recommendedName>
        <fullName evidence="2">Glycosyltransferase</fullName>
    </recommendedName>
</protein>
<evidence type="ECO:0008006" key="2">
    <source>
        <dbReference type="Google" id="ProtNLM"/>
    </source>
</evidence>
<evidence type="ECO:0000313" key="1">
    <source>
        <dbReference type="EMBL" id="QHS87434.1"/>
    </source>
</evidence>
<reference evidence="1" key="1">
    <citation type="journal article" date="2020" name="Nature">
        <title>Giant virus diversity and host interactions through global metagenomics.</title>
        <authorList>
            <person name="Schulz F."/>
            <person name="Roux S."/>
            <person name="Paez-Espino D."/>
            <person name="Jungbluth S."/>
            <person name="Walsh D.A."/>
            <person name="Denef V.J."/>
            <person name="McMahon K.D."/>
            <person name="Konstantinidis K.T."/>
            <person name="Eloe-Fadrosh E.A."/>
            <person name="Kyrpides N.C."/>
            <person name="Woyke T."/>
        </authorList>
    </citation>
    <scope>NUCLEOTIDE SEQUENCE</scope>
    <source>
        <strain evidence="1">GVMAG-M-3300010157-4</strain>
    </source>
</reference>
<dbReference type="AlphaFoldDB" id="A0A6C0B6F5"/>
<proteinExistence type="predicted"/>
<accession>A0A6C0B6F5</accession>
<sequence>MYVKRINKQHNNIIMNIIVQTYAESNPGRMAEYTTCLLNNLNHFYVKNVYNIYESEDGLDDAVRNHPKYRSSKLGKRMTYQDAFAFADANIPHGEMVGILNLDIYVSLAFDYGELTNVLSSGNVFLALSRHEIDAANGTPILDPAFANIFHSNTQDGWFFKNPVRATGYSIEIGRLGCDNAIVKELKSNGYCVFNLAERFVLIHLDKVRGKNGTNFMKFHGSSPVKYMIGTLVPNYDAVRHFSCDQLMKEMKFTEQERVLILSEIINMRLKINN</sequence>
<name>A0A6C0B6F5_9ZZZZ</name>